<protein>
    <recommendedName>
        <fullName evidence="3">DNA-binding protein</fullName>
    </recommendedName>
</protein>
<dbReference type="RefSeq" id="WP_377968072.1">
    <property type="nucleotide sequence ID" value="NZ_JBHZOL010000110.1"/>
</dbReference>
<accession>A0ABW6IJP3</accession>
<sequence length="163" mass="18528">MNQTEAADSVGLSERNARDFLRSKAIKSLLGQGYTPAKKDLIEVDSATQTRGQTRISPLSLSEVSAFWLWQAYRGNRQALSLCMGLIVESLERRFDNAFGVSRSEAEYNDRLAQRIQQLEIDLEQLGENYSEPDLLREHINRLEDQVKQLGGQPWQLPSSDEK</sequence>
<gene>
    <name evidence="1" type="ORF">ACFVKH_19350</name>
</gene>
<comment type="caution">
    <text evidence="1">The sequence shown here is derived from an EMBL/GenBank/DDBJ whole genome shotgun (WGS) entry which is preliminary data.</text>
</comment>
<evidence type="ECO:0008006" key="3">
    <source>
        <dbReference type="Google" id="ProtNLM"/>
    </source>
</evidence>
<name>A0ABW6IJP3_9CYAN</name>
<evidence type="ECO:0000313" key="1">
    <source>
        <dbReference type="EMBL" id="MFE4108441.1"/>
    </source>
</evidence>
<evidence type="ECO:0000313" key="2">
    <source>
        <dbReference type="Proteomes" id="UP001600165"/>
    </source>
</evidence>
<dbReference type="EMBL" id="JBHZOL010000110">
    <property type="protein sequence ID" value="MFE4108441.1"/>
    <property type="molecule type" value="Genomic_DNA"/>
</dbReference>
<keyword evidence="2" id="KW-1185">Reference proteome</keyword>
<proteinExistence type="predicted"/>
<organism evidence="1 2">
    <name type="scientific">Almyronema epifaneia S1</name>
    <dbReference type="NCBI Taxonomy" id="2991925"/>
    <lineage>
        <taxon>Bacteria</taxon>
        <taxon>Bacillati</taxon>
        <taxon>Cyanobacteriota</taxon>
        <taxon>Cyanophyceae</taxon>
        <taxon>Nodosilineales</taxon>
        <taxon>Nodosilineaceae</taxon>
        <taxon>Almyronema</taxon>
        <taxon>Almyronema epifaneia</taxon>
    </lineage>
</organism>
<dbReference type="Proteomes" id="UP001600165">
    <property type="component" value="Unassembled WGS sequence"/>
</dbReference>
<reference evidence="1 2" key="1">
    <citation type="submission" date="2024-10" db="EMBL/GenBank/DDBJ databases">
        <authorList>
            <person name="Ratan Roy A."/>
            <person name="Morales Sandoval P.H."/>
            <person name="De Los Santos Villalobos S."/>
            <person name="Chakraborty S."/>
            <person name="Mukherjee J."/>
        </authorList>
    </citation>
    <scope>NUCLEOTIDE SEQUENCE [LARGE SCALE GENOMIC DNA]</scope>
    <source>
        <strain evidence="1 2">S1</strain>
    </source>
</reference>